<reference evidence="1 2" key="1">
    <citation type="journal article" date="2021" name="Hortic Res">
        <title>High-quality reference genome and annotation aids understanding of berry development for evergreen blueberry (Vaccinium darrowii).</title>
        <authorList>
            <person name="Yu J."/>
            <person name="Hulse-Kemp A.M."/>
            <person name="Babiker E."/>
            <person name="Staton M."/>
        </authorList>
    </citation>
    <scope>NUCLEOTIDE SEQUENCE [LARGE SCALE GENOMIC DNA]</scope>
    <source>
        <strain evidence="2">cv. NJ 8807/NJ 8810</strain>
        <tissue evidence="1">Young leaf</tissue>
    </source>
</reference>
<organism evidence="1 2">
    <name type="scientific">Vaccinium darrowii</name>
    <dbReference type="NCBI Taxonomy" id="229202"/>
    <lineage>
        <taxon>Eukaryota</taxon>
        <taxon>Viridiplantae</taxon>
        <taxon>Streptophyta</taxon>
        <taxon>Embryophyta</taxon>
        <taxon>Tracheophyta</taxon>
        <taxon>Spermatophyta</taxon>
        <taxon>Magnoliopsida</taxon>
        <taxon>eudicotyledons</taxon>
        <taxon>Gunneridae</taxon>
        <taxon>Pentapetalae</taxon>
        <taxon>asterids</taxon>
        <taxon>Ericales</taxon>
        <taxon>Ericaceae</taxon>
        <taxon>Vaccinioideae</taxon>
        <taxon>Vaccinieae</taxon>
        <taxon>Vaccinium</taxon>
    </lineage>
</organism>
<name>A0ACB7YNP0_9ERIC</name>
<evidence type="ECO:0000313" key="1">
    <source>
        <dbReference type="EMBL" id="KAH7854803.1"/>
    </source>
</evidence>
<gene>
    <name evidence="1" type="ORF">Vadar_017965</name>
</gene>
<comment type="caution">
    <text evidence="1">The sequence shown here is derived from an EMBL/GenBank/DDBJ whole genome shotgun (WGS) entry which is preliminary data.</text>
</comment>
<protein>
    <submittedName>
        <fullName evidence="1">Uncharacterized protein</fullName>
    </submittedName>
</protein>
<dbReference type="Proteomes" id="UP000828048">
    <property type="component" value="Chromosome 11"/>
</dbReference>
<sequence>MMIQMQFDHESMSTALQDKCSFSLLDHATLDSVGDNNLIRLVYGGMLLEKSSGSQNCITFIGTGKQCPLLISTYVILYETPIFGSHYFSVGIRRSEQIKDPLKKPRTLQLCLINNILAFQVSIMCGICGESSLHKHSTCAIFMLFGIKLLDMVKATLEASRSVAVILWGRKLNPLRQRYDSYDYTVEQHIVGSLLFTPLLLLLPTTSVFYIFFTIMKSTISFICLAIDIVICMVHATPYIKILLWLVRPSRFPCGIWFEVINCLGDDPLGTGGSSDASKTSEKLWKRTDISRSRSRALVSFLLSNFLNIGEALSYYFFCCFATYRYGCTTGKVCKSSIADNH</sequence>
<keyword evidence="2" id="KW-1185">Reference proteome</keyword>
<evidence type="ECO:0000313" key="2">
    <source>
        <dbReference type="Proteomes" id="UP000828048"/>
    </source>
</evidence>
<proteinExistence type="predicted"/>
<accession>A0ACB7YNP0</accession>
<dbReference type="EMBL" id="CM037161">
    <property type="protein sequence ID" value="KAH7854803.1"/>
    <property type="molecule type" value="Genomic_DNA"/>
</dbReference>